<evidence type="ECO:0000256" key="2">
    <source>
        <dbReference type="ARBA" id="ARBA00012438"/>
    </source>
</evidence>
<dbReference type="EMBL" id="JBHLWN010000021">
    <property type="protein sequence ID" value="MFC0211630.1"/>
    <property type="molecule type" value="Genomic_DNA"/>
</dbReference>
<dbReference type="PROSITE" id="PS50113">
    <property type="entry name" value="PAC"/>
    <property type="match status" value="1"/>
</dbReference>
<keyword evidence="8" id="KW-0902">Two-component regulatory system</keyword>
<dbReference type="Gene3D" id="3.30.565.10">
    <property type="entry name" value="Histidine kinase-like ATPase, C-terminal domain"/>
    <property type="match status" value="1"/>
</dbReference>
<evidence type="ECO:0000256" key="6">
    <source>
        <dbReference type="ARBA" id="ARBA00022777"/>
    </source>
</evidence>
<evidence type="ECO:0000313" key="13">
    <source>
        <dbReference type="EMBL" id="MFC0211630.1"/>
    </source>
</evidence>
<dbReference type="NCBIfam" id="TIGR00229">
    <property type="entry name" value="sensory_box"/>
    <property type="match status" value="1"/>
</dbReference>
<comment type="catalytic activity">
    <reaction evidence="1">
        <text>ATP + protein L-histidine = ADP + protein N-phospho-L-histidine.</text>
        <dbReference type="EC" id="2.7.13.3"/>
    </reaction>
</comment>
<dbReference type="SMART" id="SM00091">
    <property type="entry name" value="PAS"/>
    <property type="match status" value="2"/>
</dbReference>
<feature type="transmembrane region" description="Helical" evidence="9">
    <location>
        <begin position="7"/>
        <end position="28"/>
    </location>
</feature>
<evidence type="ECO:0000259" key="11">
    <source>
        <dbReference type="PROSITE" id="PS50112"/>
    </source>
</evidence>
<evidence type="ECO:0000259" key="12">
    <source>
        <dbReference type="PROSITE" id="PS50113"/>
    </source>
</evidence>
<name>A0ABV6DG61_9BACL</name>
<comment type="caution">
    <text evidence="13">The sequence shown here is derived from an EMBL/GenBank/DDBJ whole genome shotgun (WGS) entry which is preliminary data.</text>
</comment>
<proteinExistence type="predicted"/>
<evidence type="ECO:0000256" key="3">
    <source>
        <dbReference type="ARBA" id="ARBA00022553"/>
    </source>
</evidence>
<dbReference type="Pfam" id="PF00989">
    <property type="entry name" value="PAS"/>
    <property type="match status" value="1"/>
</dbReference>
<dbReference type="InterPro" id="IPR005467">
    <property type="entry name" value="His_kinase_dom"/>
</dbReference>
<dbReference type="SMART" id="SM00387">
    <property type="entry name" value="HATPase_c"/>
    <property type="match status" value="1"/>
</dbReference>
<dbReference type="InterPro" id="IPR003594">
    <property type="entry name" value="HATPase_dom"/>
</dbReference>
<evidence type="ECO:0000259" key="10">
    <source>
        <dbReference type="PROSITE" id="PS50109"/>
    </source>
</evidence>
<keyword evidence="9" id="KW-1133">Transmembrane helix</keyword>
<dbReference type="SUPFAM" id="SSF47384">
    <property type="entry name" value="Homodimeric domain of signal transducing histidine kinase"/>
    <property type="match status" value="1"/>
</dbReference>
<feature type="transmembrane region" description="Helical" evidence="9">
    <location>
        <begin position="40"/>
        <end position="59"/>
    </location>
</feature>
<dbReference type="RefSeq" id="WP_377468615.1">
    <property type="nucleotide sequence ID" value="NZ_JBHLWN010000021.1"/>
</dbReference>
<dbReference type="Pfam" id="PF02518">
    <property type="entry name" value="HATPase_c"/>
    <property type="match status" value="1"/>
</dbReference>
<keyword evidence="4" id="KW-0808">Transferase</keyword>
<dbReference type="InterPro" id="IPR013767">
    <property type="entry name" value="PAS_fold"/>
</dbReference>
<dbReference type="SUPFAM" id="SSF55874">
    <property type="entry name" value="ATPase domain of HSP90 chaperone/DNA topoisomerase II/histidine kinase"/>
    <property type="match status" value="1"/>
</dbReference>
<dbReference type="Gene3D" id="3.30.450.20">
    <property type="entry name" value="PAS domain"/>
    <property type="match status" value="2"/>
</dbReference>
<dbReference type="CDD" id="cd00075">
    <property type="entry name" value="HATPase"/>
    <property type="match status" value="1"/>
</dbReference>
<dbReference type="InterPro" id="IPR050736">
    <property type="entry name" value="Sensor_HK_Regulatory"/>
</dbReference>
<keyword evidence="14" id="KW-1185">Reference proteome</keyword>
<evidence type="ECO:0000256" key="4">
    <source>
        <dbReference type="ARBA" id="ARBA00022679"/>
    </source>
</evidence>
<evidence type="ECO:0000256" key="1">
    <source>
        <dbReference type="ARBA" id="ARBA00000085"/>
    </source>
</evidence>
<evidence type="ECO:0000256" key="8">
    <source>
        <dbReference type="ARBA" id="ARBA00023012"/>
    </source>
</evidence>
<gene>
    <name evidence="13" type="ORF">ACFFK0_04045</name>
</gene>
<dbReference type="InterPro" id="IPR035965">
    <property type="entry name" value="PAS-like_dom_sf"/>
</dbReference>
<reference evidence="13 14" key="1">
    <citation type="submission" date="2024-09" db="EMBL/GenBank/DDBJ databases">
        <authorList>
            <person name="Sun Q."/>
            <person name="Mori K."/>
        </authorList>
    </citation>
    <scope>NUCLEOTIDE SEQUENCE [LARGE SCALE GENOMIC DNA]</scope>
    <source>
        <strain evidence="13 14">CCM 7759</strain>
    </source>
</reference>
<dbReference type="InterPro" id="IPR003661">
    <property type="entry name" value="HisK_dim/P_dom"/>
</dbReference>
<evidence type="ECO:0000313" key="14">
    <source>
        <dbReference type="Proteomes" id="UP001589776"/>
    </source>
</evidence>
<organism evidence="13 14">
    <name type="scientific">Paenibacillus chartarius</name>
    <dbReference type="NCBI Taxonomy" id="747481"/>
    <lineage>
        <taxon>Bacteria</taxon>
        <taxon>Bacillati</taxon>
        <taxon>Bacillota</taxon>
        <taxon>Bacilli</taxon>
        <taxon>Bacillales</taxon>
        <taxon>Paenibacillaceae</taxon>
        <taxon>Paenibacillus</taxon>
    </lineage>
</organism>
<protein>
    <recommendedName>
        <fullName evidence="2">histidine kinase</fullName>
        <ecNumber evidence="2">2.7.13.3</ecNumber>
    </recommendedName>
</protein>
<keyword evidence="5" id="KW-0547">Nucleotide-binding</keyword>
<dbReference type="CDD" id="cd00082">
    <property type="entry name" value="HisKA"/>
    <property type="match status" value="1"/>
</dbReference>
<feature type="domain" description="Histidine kinase" evidence="10">
    <location>
        <begin position="328"/>
        <end position="542"/>
    </location>
</feature>
<dbReference type="Pfam" id="PF00512">
    <property type="entry name" value="HisKA"/>
    <property type="match status" value="1"/>
</dbReference>
<dbReference type="PANTHER" id="PTHR43711:SF1">
    <property type="entry name" value="HISTIDINE KINASE 1"/>
    <property type="match status" value="1"/>
</dbReference>
<dbReference type="SMART" id="SM00388">
    <property type="entry name" value="HisKA"/>
    <property type="match status" value="1"/>
</dbReference>
<dbReference type="InterPro" id="IPR000700">
    <property type="entry name" value="PAS-assoc_C"/>
</dbReference>
<accession>A0ABV6DG61</accession>
<keyword evidence="9" id="KW-0812">Transmembrane</keyword>
<sequence>MKRSSLGIAGACLGVQLLVVYGLLSVLYVCSPKPSALGALLWGGAIVAVLTGLIFYIFMRLMERERHSREVRYRRVVEFLPEPVVVHQAFRMLYANAAAAAIVGEDSAAALKGRMIYDYIHPGDVQRMLDRILRLKESGLPTEIDETRLVSKNGGTVYVEVTSTMIDYDGTEAVLTSVRDVTEQRLAEQRIDEHRRLIDRVLEAQLDGILLCDQDGVILFANERFLSFFHCGDLTGRTLAESYRSLEWGLEADPYFLERMTAYARGHAPGFQEKYELHRPEATLHIEVHGIPITNVTRQGNRRETLFVFRDRSSEERVNVLKNELISTVSHEMRTPLASIQGFVEILLTRELTPEKTNHYLGTVHREALRLGRLIEDFLDIQHMEQGKLAYRKERIDAAVLLKEVARQWRGKQKHAVQLSVEGDRCFVLADSGRLRQAVNQLISNAIKYSPDADRVDIRLAAAGDTVALSVRDYGLGIPDAAKPQLFSKFYRIDNSDSRQSGGAGLGLAIVKSIVEAHNGTIVLDSEPGKGSTFTIRLPRHSRLDDAAEFAV</sequence>
<dbReference type="PROSITE" id="PS50112">
    <property type="entry name" value="PAS"/>
    <property type="match status" value="1"/>
</dbReference>
<dbReference type="InterPro" id="IPR000014">
    <property type="entry name" value="PAS"/>
</dbReference>
<dbReference type="GO" id="GO:0005524">
    <property type="term" value="F:ATP binding"/>
    <property type="evidence" value="ECO:0007669"/>
    <property type="project" value="UniProtKB-KW"/>
</dbReference>
<dbReference type="Gene3D" id="1.10.287.130">
    <property type="match status" value="1"/>
</dbReference>
<dbReference type="InterPro" id="IPR036097">
    <property type="entry name" value="HisK_dim/P_sf"/>
</dbReference>
<keyword evidence="9" id="KW-0472">Membrane</keyword>
<dbReference type="CDD" id="cd00130">
    <property type="entry name" value="PAS"/>
    <property type="match status" value="2"/>
</dbReference>
<evidence type="ECO:0000256" key="9">
    <source>
        <dbReference type="SAM" id="Phobius"/>
    </source>
</evidence>
<evidence type="ECO:0000256" key="7">
    <source>
        <dbReference type="ARBA" id="ARBA00022840"/>
    </source>
</evidence>
<feature type="domain" description="PAS" evidence="11">
    <location>
        <begin position="69"/>
        <end position="139"/>
    </location>
</feature>
<dbReference type="PRINTS" id="PR00344">
    <property type="entry name" value="BCTRLSENSOR"/>
</dbReference>
<dbReference type="Pfam" id="PF13426">
    <property type="entry name" value="PAS_9"/>
    <property type="match status" value="1"/>
</dbReference>
<keyword evidence="3" id="KW-0597">Phosphoprotein</keyword>
<keyword evidence="7 13" id="KW-0067">ATP-binding</keyword>
<dbReference type="PROSITE" id="PS50109">
    <property type="entry name" value="HIS_KIN"/>
    <property type="match status" value="1"/>
</dbReference>
<feature type="domain" description="PAC" evidence="12">
    <location>
        <begin position="143"/>
        <end position="193"/>
    </location>
</feature>
<keyword evidence="6" id="KW-0418">Kinase</keyword>
<dbReference type="EC" id="2.7.13.3" evidence="2"/>
<dbReference type="Proteomes" id="UP001589776">
    <property type="component" value="Unassembled WGS sequence"/>
</dbReference>
<dbReference type="SUPFAM" id="SSF55785">
    <property type="entry name" value="PYP-like sensor domain (PAS domain)"/>
    <property type="match status" value="2"/>
</dbReference>
<dbReference type="InterPro" id="IPR004358">
    <property type="entry name" value="Sig_transdc_His_kin-like_C"/>
</dbReference>
<dbReference type="InterPro" id="IPR036890">
    <property type="entry name" value="HATPase_C_sf"/>
</dbReference>
<evidence type="ECO:0000256" key="5">
    <source>
        <dbReference type="ARBA" id="ARBA00022741"/>
    </source>
</evidence>
<dbReference type="PANTHER" id="PTHR43711">
    <property type="entry name" value="TWO-COMPONENT HISTIDINE KINASE"/>
    <property type="match status" value="1"/>
</dbReference>